<organism evidence="2 3">
    <name type="scientific">Luteolibacter flavescens</name>
    <dbReference type="NCBI Taxonomy" id="1859460"/>
    <lineage>
        <taxon>Bacteria</taxon>
        <taxon>Pseudomonadati</taxon>
        <taxon>Verrucomicrobiota</taxon>
        <taxon>Verrucomicrobiia</taxon>
        <taxon>Verrucomicrobiales</taxon>
        <taxon>Verrucomicrobiaceae</taxon>
        <taxon>Luteolibacter</taxon>
    </lineage>
</organism>
<protein>
    <submittedName>
        <fullName evidence="2">Uncharacterized protein</fullName>
    </submittedName>
</protein>
<comment type="caution">
    <text evidence="2">The sequence shown here is derived from an EMBL/GenBank/DDBJ whole genome shotgun (WGS) entry which is preliminary data.</text>
</comment>
<evidence type="ECO:0000313" key="2">
    <source>
        <dbReference type="EMBL" id="MCW1886385.1"/>
    </source>
</evidence>
<proteinExistence type="predicted"/>
<accession>A0ABT3FS41</accession>
<gene>
    <name evidence="2" type="ORF">OKA04_16730</name>
</gene>
<name>A0ABT3FS41_9BACT</name>
<feature type="region of interest" description="Disordered" evidence="1">
    <location>
        <begin position="99"/>
        <end position="121"/>
    </location>
</feature>
<dbReference type="EMBL" id="JAPDDS010000010">
    <property type="protein sequence ID" value="MCW1886385.1"/>
    <property type="molecule type" value="Genomic_DNA"/>
</dbReference>
<evidence type="ECO:0000313" key="3">
    <source>
        <dbReference type="Proteomes" id="UP001207930"/>
    </source>
</evidence>
<evidence type="ECO:0000256" key="1">
    <source>
        <dbReference type="SAM" id="MobiDB-lite"/>
    </source>
</evidence>
<dbReference type="Proteomes" id="UP001207930">
    <property type="component" value="Unassembled WGS sequence"/>
</dbReference>
<dbReference type="RefSeq" id="WP_264502342.1">
    <property type="nucleotide sequence ID" value="NZ_JAPDDS010000010.1"/>
</dbReference>
<sequence>MKFLPLLLLTFPMLLAAEEPKDKKEDKLAELVTLNGKLYQDVTIRKVEPDGLSILHAAGTAKVPFEQLSSELQEKYGYTKEAAAEHKEKMEEARLRQAEAEQVAREKREKATADHTKKQANEELTKNLQKAAVMVQMHAFQDSRIGLIGRLTVGTLVSEPVKSKMGSTIRTEQKWRYRTQSFNAIISEATGADIKRVSHSYEVPYGLPSYTTRYFAWEGKGWRIGKIRYKDRDGIITTIPYYTADESVASEFFKKNGFGKASENVILEIK</sequence>
<keyword evidence="3" id="KW-1185">Reference proteome</keyword>
<reference evidence="2 3" key="1">
    <citation type="submission" date="2022-10" db="EMBL/GenBank/DDBJ databases">
        <title>Luteolibacter flavescens strain MCCC 1K03193, whole genome shotgun sequencing project.</title>
        <authorList>
            <person name="Zhao G."/>
            <person name="Shen L."/>
        </authorList>
    </citation>
    <scope>NUCLEOTIDE SEQUENCE [LARGE SCALE GENOMIC DNA]</scope>
    <source>
        <strain evidence="2 3">MCCC 1K03193</strain>
    </source>
</reference>